<sequence length="260" mass="28996">MNYTPEGWWKDLSSKANRIRKDTTCLFLEYCLSFYCMWGLQQVVGNQSDQLSFIGGKPRLPSGTKVPTCKLCGSTQTFFFQVAMPKGSIWDGLTLAVYQCTKCADESHLIPEMLESRLAGADIPSGFLTQYQRNFSFVIFPTDQGEIVDSYDEPISFSEIQLVEGDSVGSFGKLEGKPNWVLEDESPATYGGNVQMKFLLEVVPNFQFKMYAAAEPQIELGIMGDPEPSPLDYYQLFIGNALYLFGTSSGDRAVYAVTQV</sequence>
<gene>
    <name evidence="1" type="ORF">SAMN02745181_0027</name>
</gene>
<dbReference type="EMBL" id="FQYR01000002">
    <property type="protein sequence ID" value="SHI39416.1"/>
    <property type="molecule type" value="Genomic_DNA"/>
</dbReference>
<evidence type="ECO:0000313" key="2">
    <source>
        <dbReference type="Proteomes" id="UP000184510"/>
    </source>
</evidence>
<organism evidence="1 2">
    <name type="scientific">Rubritalea squalenifaciens DSM 18772</name>
    <dbReference type="NCBI Taxonomy" id="1123071"/>
    <lineage>
        <taxon>Bacteria</taxon>
        <taxon>Pseudomonadati</taxon>
        <taxon>Verrucomicrobiota</taxon>
        <taxon>Verrucomicrobiia</taxon>
        <taxon>Verrucomicrobiales</taxon>
        <taxon>Rubritaleaceae</taxon>
        <taxon>Rubritalea</taxon>
    </lineage>
</organism>
<dbReference type="InParanoid" id="A0A1M6ASH0"/>
<dbReference type="AlphaFoldDB" id="A0A1M6ASH0"/>
<dbReference type="RefSeq" id="WP_143157492.1">
    <property type="nucleotide sequence ID" value="NZ_FQYR01000002.1"/>
</dbReference>
<reference evidence="1 2" key="1">
    <citation type="submission" date="2016-11" db="EMBL/GenBank/DDBJ databases">
        <authorList>
            <person name="Jaros S."/>
            <person name="Januszkiewicz K."/>
            <person name="Wedrychowicz H."/>
        </authorList>
    </citation>
    <scope>NUCLEOTIDE SEQUENCE [LARGE SCALE GENOMIC DNA]</scope>
    <source>
        <strain evidence="1 2">DSM 18772</strain>
    </source>
</reference>
<dbReference type="Proteomes" id="UP000184510">
    <property type="component" value="Unassembled WGS sequence"/>
</dbReference>
<accession>A0A1M6ASH0</accession>
<keyword evidence="2" id="KW-1185">Reference proteome</keyword>
<name>A0A1M6ASH0_9BACT</name>
<dbReference type="OrthoDB" id="571198at2"/>
<evidence type="ECO:0000313" key="1">
    <source>
        <dbReference type="EMBL" id="SHI39416.1"/>
    </source>
</evidence>
<protein>
    <submittedName>
        <fullName evidence="1">Uncharacterized protein</fullName>
    </submittedName>
</protein>
<proteinExistence type="predicted"/>